<evidence type="ECO:0000256" key="8">
    <source>
        <dbReference type="ARBA" id="ARBA00022896"/>
    </source>
</evidence>
<dbReference type="InterPro" id="IPR011990">
    <property type="entry name" value="TPR-like_helical_dom_sf"/>
</dbReference>
<dbReference type="InterPro" id="IPR045054">
    <property type="entry name" value="P4HA-like"/>
</dbReference>
<feature type="signal peptide" evidence="15">
    <location>
        <begin position="1"/>
        <end position="19"/>
    </location>
</feature>
<dbReference type="GO" id="GO:0031418">
    <property type="term" value="F:L-ascorbic acid binding"/>
    <property type="evidence" value="ECO:0007669"/>
    <property type="project" value="UniProtKB-KW"/>
</dbReference>
<keyword evidence="15" id="KW-0732">Signal</keyword>
<dbReference type="Gene3D" id="1.25.40.10">
    <property type="entry name" value="Tetratricopeptide repeat domain"/>
    <property type="match status" value="2"/>
</dbReference>
<reference evidence="17" key="1">
    <citation type="submission" date="2020-05" db="UniProtKB">
        <authorList>
            <consortium name="EnsemblMetazoa"/>
        </authorList>
    </citation>
    <scope>IDENTIFICATION</scope>
    <source>
        <strain evidence="17">USDA</strain>
    </source>
</reference>
<feature type="chain" id="PRO_5009327565" description="procollagen-proline 4-dioxygenase" evidence="15">
    <location>
        <begin position="20"/>
        <end position="678"/>
    </location>
</feature>
<accession>A0A1I8Q013</accession>
<keyword evidence="10" id="KW-0560">Oxidoreductase</keyword>
<dbReference type="Proteomes" id="UP000095300">
    <property type="component" value="Unassembled WGS sequence"/>
</dbReference>
<dbReference type="GO" id="GO:0005506">
    <property type="term" value="F:iron ion binding"/>
    <property type="evidence" value="ECO:0007669"/>
    <property type="project" value="InterPro"/>
</dbReference>
<dbReference type="PANTHER" id="PTHR10869:SF216">
    <property type="entry name" value="PROCOLLAGEN-PROLINE 4-DIOXYGENASE"/>
    <property type="match status" value="1"/>
</dbReference>
<dbReference type="GO" id="GO:0004656">
    <property type="term" value="F:procollagen-proline 4-dioxygenase activity"/>
    <property type="evidence" value="ECO:0007669"/>
    <property type="project" value="UniProtKB-EC"/>
</dbReference>
<dbReference type="AlphaFoldDB" id="A0A1I8Q013"/>
<dbReference type="Gene3D" id="2.60.120.620">
    <property type="entry name" value="q2cbj1_9rhob like domain"/>
    <property type="match status" value="1"/>
</dbReference>
<feature type="coiled-coil region" evidence="13">
    <location>
        <begin position="32"/>
        <end position="66"/>
    </location>
</feature>
<keyword evidence="6" id="KW-0479">Metal-binding</keyword>
<evidence type="ECO:0000313" key="18">
    <source>
        <dbReference type="Proteomes" id="UP000095300"/>
    </source>
</evidence>
<evidence type="ECO:0000256" key="10">
    <source>
        <dbReference type="ARBA" id="ARBA00023002"/>
    </source>
</evidence>
<dbReference type="EnsemblMetazoa" id="SCAU012608-RA">
    <property type="protein sequence ID" value="SCAU012608-PA"/>
    <property type="gene ID" value="SCAU012608"/>
</dbReference>
<keyword evidence="7" id="KW-0256">Endoplasmic reticulum</keyword>
<evidence type="ECO:0000256" key="9">
    <source>
        <dbReference type="ARBA" id="ARBA00022964"/>
    </source>
</evidence>
<keyword evidence="12" id="KW-0325">Glycoprotein</keyword>
<dbReference type="KEGG" id="scac:106082712"/>
<comment type="cofactor">
    <cofactor evidence="1">
        <name>L-ascorbate</name>
        <dbReference type="ChEBI" id="CHEBI:38290"/>
    </cofactor>
</comment>
<dbReference type="Gene3D" id="6.10.140.1460">
    <property type="match status" value="1"/>
</dbReference>
<dbReference type="FunFam" id="2.60.120.620:FF:000011">
    <property type="entry name" value="Prolyl alpha subunit"/>
    <property type="match status" value="1"/>
</dbReference>
<evidence type="ECO:0000256" key="3">
    <source>
        <dbReference type="ARBA" id="ARBA00004319"/>
    </source>
</evidence>
<dbReference type="SMART" id="SM00702">
    <property type="entry name" value="P4Hc"/>
    <property type="match status" value="1"/>
</dbReference>
<keyword evidence="9" id="KW-0223">Dioxygenase</keyword>
<evidence type="ECO:0000256" key="15">
    <source>
        <dbReference type="SAM" id="SignalP"/>
    </source>
</evidence>
<feature type="domain" description="Fe2OG dioxygenase" evidence="16">
    <location>
        <begin position="549"/>
        <end position="652"/>
    </location>
</feature>
<dbReference type="GO" id="GO:0005788">
    <property type="term" value="C:endoplasmic reticulum lumen"/>
    <property type="evidence" value="ECO:0007669"/>
    <property type="project" value="UniProtKB-SubCell"/>
</dbReference>
<evidence type="ECO:0000256" key="6">
    <source>
        <dbReference type="ARBA" id="ARBA00022723"/>
    </source>
</evidence>
<feature type="compositionally biased region" description="Basic and acidic residues" evidence="14">
    <location>
        <begin position="315"/>
        <end position="325"/>
    </location>
</feature>
<dbReference type="InterPro" id="IPR005123">
    <property type="entry name" value="Oxoglu/Fe-dep_dioxygenase_dom"/>
</dbReference>
<evidence type="ECO:0000256" key="14">
    <source>
        <dbReference type="SAM" id="MobiDB-lite"/>
    </source>
</evidence>
<keyword evidence="13" id="KW-0175">Coiled coil</keyword>
<comment type="subcellular location">
    <subcellularLocation>
        <location evidence="3">Endoplasmic reticulum lumen</location>
    </subcellularLocation>
</comment>
<proteinExistence type="inferred from homology"/>
<dbReference type="PROSITE" id="PS51471">
    <property type="entry name" value="FE2OG_OXY"/>
    <property type="match status" value="1"/>
</dbReference>
<evidence type="ECO:0000256" key="4">
    <source>
        <dbReference type="ARBA" id="ARBA00006511"/>
    </source>
</evidence>
<evidence type="ECO:0000256" key="1">
    <source>
        <dbReference type="ARBA" id="ARBA00001961"/>
    </source>
</evidence>
<evidence type="ECO:0000313" key="17">
    <source>
        <dbReference type="EnsemblMetazoa" id="SCAU012608-PA"/>
    </source>
</evidence>
<dbReference type="STRING" id="35570.A0A1I8Q013"/>
<protein>
    <recommendedName>
        <fullName evidence="5">procollagen-proline 4-dioxygenase</fullName>
        <ecNumber evidence="5">1.14.11.2</ecNumber>
    </recommendedName>
</protein>
<dbReference type="InterPro" id="IPR013547">
    <property type="entry name" value="P4H_N"/>
</dbReference>
<evidence type="ECO:0000256" key="7">
    <source>
        <dbReference type="ARBA" id="ARBA00022824"/>
    </source>
</evidence>
<evidence type="ECO:0000256" key="12">
    <source>
        <dbReference type="ARBA" id="ARBA00023180"/>
    </source>
</evidence>
<dbReference type="PANTHER" id="PTHR10869">
    <property type="entry name" value="PROLYL 4-HYDROXYLASE ALPHA SUBUNIT"/>
    <property type="match status" value="1"/>
</dbReference>
<comment type="function">
    <text evidence="2">Catalyzes the post-translational formation of 4-hydroxyproline in -Xaa-Pro-Gly- sequences in collagens and other proteins.</text>
</comment>
<keyword evidence="18" id="KW-1185">Reference proteome</keyword>
<dbReference type="VEuPathDB" id="VectorBase:SCAU012608"/>
<sequence length="678" mass="78160">MKPILNLVLLLSAFVHIKCDFYSSVSGLENLLAVEENYLNSLEKHLQQVEKVHNEFKSILAEIESEHSYVEQNASQYFDDPMNAFKIIRRQAIDIPQINDMITSIQDFKVFNESLKTSSEHIVLPSAADLKGAALGLSRLQKIYKLDTEDMAEGYLEDEKFSSSMSAFDCYILGRTLYEAKDYGLASEWLLEALHKTEDLENGIVEEDYEQKEEQYLQEEGEGEWNKKKKDAMNDIQINPQGKNQKDVENLEDNLLDGNVDMNEVDTDYQDEEHQENENDIVFDDDDLYEMDSYKDHNHEKNQDVWGDDDLKNVNEDNEKDHEKINGNNDDELNDTKNHDIEDNFDAAEEESEGIFPYVSIADILEFLPAALYYSGQPQLALAMNAKLLALDPQNKYAHENGILYAHSMKEMSLTRKLPTTPRISEKEYLYTRVCSGELQQSPREQRHLRCRLVTNNVPYFFVGPLKLEELSLDPFVAYYHGVIHDEEIDDIIDAASNRIERSKVGPLSVTRFDDIRVSKNGWLKFKEHRFLDKIAQRLEDITGLSIAEGEDFQVVNYGIGGHYGPHHDFFLKKESNMKGNRILTALFYINDVELGGATVFPLLRISAPPIKGSLLVWHNYHKSMEPDYRTLHAGCPVLQGSKWVCNEWFSTYGQELKRPCGLEPDDEISNKYKRFYN</sequence>
<name>A0A1I8Q013_STOCA</name>
<organism evidence="17 18">
    <name type="scientific">Stomoxys calcitrans</name>
    <name type="common">Stable fly</name>
    <name type="synonym">Conops calcitrans</name>
    <dbReference type="NCBI Taxonomy" id="35570"/>
    <lineage>
        <taxon>Eukaryota</taxon>
        <taxon>Metazoa</taxon>
        <taxon>Ecdysozoa</taxon>
        <taxon>Arthropoda</taxon>
        <taxon>Hexapoda</taxon>
        <taxon>Insecta</taxon>
        <taxon>Pterygota</taxon>
        <taxon>Neoptera</taxon>
        <taxon>Endopterygota</taxon>
        <taxon>Diptera</taxon>
        <taxon>Brachycera</taxon>
        <taxon>Muscomorpha</taxon>
        <taxon>Muscoidea</taxon>
        <taxon>Muscidae</taxon>
        <taxon>Stomoxys</taxon>
    </lineage>
</organism>
<feature type="region of interest" description="Disordered" evidence="14">
    <location>
        <begin position="315"/>
        <end position="336"/>
    </location>
</feature>
<gene>
    <name evidence="17" type="primary">106082712</name>
</gene>
<evidence type="ECO:0000259" key="16">
    <source>
        <dbReference type="PROSITE" id="PS51471"/>
    </source>
</evidence>
<dbReference type="EC" id="1.14.11.2" evidence="5"/>
<dbReference type="InterPro" id="IPR044862">
    <property type="entry name" value="Pro_4_hyd_alph_FE2OG_OXY"/>
</dbReference>
<dbReference type="Pfam" id="PF08336">
    <property type="entry name" value="P4Ha_N"/>
    <property type="match status" value="1"/>
</dbReference>
<evidence type="ECO:0000256" key="2">
    <source>
        <dbReference type="ARBA" id="ARBA00002035"/>
    </source>
</evidence>
<dbReference type="Pfam" id="PF13640">
    <property type="entry name" value="2OG-FeII_Oxy_3"/>
    <property type="match status" value="1"/>
</dbReference>
<dbReference type="InterPro" id="IPR006620">
    <property type="entry name" value="Pro_4_hyd_alph"/>
</dbReference>
<evidence type="ECO:0000256" key="5">
    <source>
        <dbReference type="ARBA" id="ARBA00012269"/>
    </source>
</evidence>
<dbReference type="OrthoDB" id="420380at2759"/>
<evidence type="ECO:0000256" key="13">
    <source>
        <dbReference type="SAM" id="Coils"/>
    </source>
</evidence>
<comment type="similarity">
    <text evidence="4">Belongs to the P4HA family.</text>
</comment>
<evidence type="ECO:0000256" key="11">
    <source>
        <dbReference type="ARBA" id="ARBA00023004"/>
    </source>
</evidence>
<keyword evidence="8" id="KW-0847">Vitamin C</keyword>
<keyword evidence="11" id="KW-0408">Iron</keyword>